<gene>
    <name evidence="2" type="ORF">DGYR_LOCUS5438</name>
</gene>
<dbReference type="Proteomes" id="UP000549394">
    <property type="component" value="Unassembled WGS sequence"/>
</dbReference>
<dbReference type="GO" id="GO:0035556">
    <property type="term" value="P:intracellular signal transduction"/>
    <property type="evidence" value="ECO:0007669"/>
    <property type="project" value="InterPro"/>
</dbReference>
<reference evidence="2 3" key="1">
    <citation type="submission" date="2020-08" db="EMBL/GenBank/DDBJ databases">
        <authorList>
            <person name="Hejnol A."/>
        </authorList>
    </citation>
    <scope>NUCLEOTIDE SEQUENCE [LARGE SCALE GENOMIC DNA]</scope>
</reference>
<dbReference type="InterPro" id="IPR036036">
    <property type="entry name" value="SOCS_box-like_dom_sf"/>
</dbReference>
<organism evidence="2 3">
    <name type="scientific">Dimorphilus gyrociliatus</name>
    <dbReference type="NCBI Taxonomy" id="2664684"/>
    <lineage>
        <taxon>Eukaryota</taxon>
        <taxon>Metazoa</taxon>
        <taxon>Spiralia</taxon>
        <taxon>Lophotrochozoa</taxon>
        <taxon>Annelida</taxon>
        <taxon>Polychaeta</taxon>
        <taxon>Polychaeta incertae sedis</taxon>
        <taxon>Dinophilidae</taxon>
        <taxon>Dimorphilus</taxon>
    </lineage>
</organism>
<dbReference type="CDD" id="cd03587">
    <property type="entry name" value="SOCS"/>
    <property type="match status" value="1"/>
</dbReference>
<dbReference type="InterPro" id="IPR036770">
    <property type="entry name" value="Ankyrin_rpt-contain_sf"/>
</dbReference>
<dbReference type="SUPFAM" id="SSF158235">
    <property type="entry name" value="SOCS box-like"/>
    <property type="match status" value="1"/>
</dbReference>
<dbReference type="Gene3D" id="1.10.750.20">
    <property type="entry name" value="SOCS box"/>
    <property type="match status" value="1"/>
</dbReference>
<dbReference type="Pfam" id="PF07525">
    <property type="entry name" value="SOCS_box"/>
    <property type="match status" value="1"/>
</dbReference>
<evidence type="ECO:0000313" key="3">
    <source>
        <dbReference type="Proteomes" id="UP000549394"/>
    </source>
</evidence>
<name>A0A7I8VKP1_9ANNE</name>
<feature type="domain" description="SOCS box" evidence="1">
    <location>
        <begin position="372"/>
        <end position="411"/>
    </location>
</feature>
<comment type="caution">
    <text evidence="2">The sequence shown here is derived from an EMBL/GenBank/DDBJ whole genome shotgun (WGS) entry which is preliminary data.</text>
</comment>
<dbReference type="OrthoDB" id="6410987at2759"/>
<dbReference type="AlphaFoldDB" id="A0A7I8VKP1"/>
<dbReference type="PROSITE" id="PS50225">
    <property type="entry name" value="SOCS"/>
    <property type="match status" value="1"/>
</dbReference>
<evidence type="ECO:0000313" key="2">
    <source>
        <dbReference type="EMBL" id="CAD5116851.1"/>
    </source>
</evidence>
<proteinExistence type="predicted"/>
<protein>
    <submittedName>
        <fullName evidence="2">DgyrCDS5695</fullName>
    </submittedName>
</protein>
<evidence type="ECO:0000259" key="1">
    <source>
        <dbReference type="PROSITE" id="PS50225"/>
    </source>
</evidence>
<dbReference type="EMBL" id="CAJFCJ010000007">
    <property type="protein sequence ID" value="CAD5116851.1"/>
    <property type="molecule type" value="Genomic_DNA"/>
</dbReference>
<dbReference type="SMART" id="SM00969">
    <property type="entry name" value="SOCS_box"/>
    <property type="match status" value="1"/>
</dbReference>
<accession>A0A7I8VKP1</accession>
<keyword evidence="3" id="KW-1185">Reference proteome</keyword>
<sequence>MNKSGKSDIVRKGHRKRKSTARFTYEEFQNIVNHENGFATEGSMLRIRQQLFDYVKNSGGYRLTVDACFEHLMNHYKKLPPDLTSKGEKAAILGTALFICEKYKVNDKKVSGTISLLAPLIKPLEWFSVLSPIQNFCTHKAFLYGKLSPASRRGLLYGPKKKQLDALQYYLYHGRTLNYFIYDESQPTPINTNSMEKCRSLVDLPLYIGGNFSNSTPLSLACLGGQPSTVLLLLKNGAQTILKIGNQSPFTASSQPYTVLVNHLNEIANVTNSSDVSFDSKEIHGRIQRYFEIDRLRNPTMDRVPNEYLLNRTCRLLICLIYLLRASFRIPIVFSDDEKKIPSSAQAWNSNGPHKLVLFCRFKQYLPNLDFNVSSLQQLCRLAINKRLFQIGNLPYGVSELGLPKSLRQYVAFERD</sequence>
<dbReference type="InterPro" id="IPR001496">
    <property type="entry name" value="SOCS_box"/>
</dbReference>
<dbReference type="SUPFAM" id="SSF48403">
    <property type="entry name" value="Ankyrin repeat"/>
    <property type="match status" value="1"/>
</dbReference>